<dbReference type="Gene3D" id="2.60.120.10">
    <property type="entry name" value="Jelly Rolls"/>
    <property type="match status" value="1"/>
</dbReference>
<dbReference type="AlphaFoldDB" id="A0A8J3HW07"/>
<dbReference type="InterPro" id="IPR011051">
    <property type="entry name" value="RmlC_Cupin_sf"/>
</dbReference>
<dbReference type="EMBL" id="BNJF01000001">
    <property type="protein sequence ID" value="GHO42030.1"/>
    <property type="molecule type" value="Genomic_DNA"/>
</dbReference>
<name>A0A8J3HW07_9CHLR</name>
<dbReference type="InterPro" id="IPR014710">
    <property type="entry name" value="RmlC-like_jellyroll"/>
</dbReference>
<dbReference type="RefSeq" id="WP_220191624.1">
    <property type="nucleotide sequence ID" value="NZ_BNJF01000001.1"/>
</dbReference>
<evidence type="ECO:0008006" key="3">
    <source>
        <dbReference type="Google" id="ProtNLM"/>
    </source>
</evidence>
<evidence type="ECO:0000313" key="2">
    <source>
        <dbReference type="Proteomes" id="UP000612362"/>
    </source>
</evidence>
<gene>
    <name evidence="1" type="ORF">KSX_01930</name>
</gene>
<comment type="caution">
    <text evidence="1">The sequence shown here is derived from an EMBL/GenBank/DDBJ whole genome shotgun (WGS) entry which is preliminary data.</text>
</comment>
<proteinExistence type="predicted"/>
<protein>
    <recommendedName>
        <fullName evidence="3">Cupin domain-containing protein</fullName>
    </recommendedName>
</protein>
<dbReference type="Proteomes" id="UP000612362">
    <property type="component" value="Unassembled WGS sequence"/>
</dbReference>
<accession>A0A8J3HW07</accession>
<keyword evidence="2" id="KW-1185">Reference proteome</keyword>
<reference evidence="1" key="1">
    <citation type="submission" date="2020-10" db="EMBL/GenBank/DDBJ databases">
        <title>Taxonomic study of unclassified bacteria belonging to the class Ktedonobacteria.</title>
        <authorList>
            <person name="Yabe S."/>
            <person name="Wang C.M."/>
            <person name="Zheng Y."/>
            <person name="Sakai Y."/>
            <person name="Cavaletti L."/>
            <person name="Monciardini P."/>
            <person name="Donadio S."/>
        </authorList>
    </citation>
    <scope>NUCLEOTIDE SEQUENCE</scope>
    <source>
        <strain evidence="1">SOSP1-1</strain>
    </source>
</reference>
<organism evidence="1 2">
    <name type="scientific">Ktedonospora formicarum</name>
    <dbReference type="NCBI Taxonomy" id="2778364"/>
    <lineage>
        <taxon>Bacteria</taxon>
        <taxon>Bacillati</taxon>
        <taxon>Chloroflexota</taxon>
        <taxon>Ktedonobacteria</taxon>
        <taxon>Ktedonobacterales</taxon>
        <taxon>Ktedonobacteraceae</taxon>
        <taxon>Ktedonospora</taxon>
    </lineage>
</organism>
<dbReference type="SUPFAM" id="SSF51182">
    <property type="entry name" value="RmlC-like cupins"/>
    <property type="match status" value="1"/>
</dbReference>
<sequence>MAEDGLLIPKWKDEEATPVTIVAPEERKAVILTGAQTKNMISMISFTNTPGNFNALHYHTREDEIWHIIDGEWEFQVNGKVHRGKAMGETPCLGHAISPIAFEMQEIQ</sequence>
<evidence type="ECO:0000313" key="1">
    <source>
        <dbReference type="EMBL" id="GHO42030.1"/>
    </source>
</evidence>